<evidence type="ECO:0000256" key="4">
    <source>
        <dbReference type="ARBA" id="ARBA00022475"/>
    </source>
</evidence>
<evidence type="ECO:0000256" key="3">
    <source>
        <dbReference type="ARBA" id="ARBA00022448"/>
    </source>
</evidence>
<keyword evidence="4 8" id="KW-1003">Cell membrane</keyword>
<keyword evidence="3" id="KW-0813">Transport</keyword>
<accession>A0AA46TKM1</accession>
<protein>
    <recommendedName>
        <fullName evidence="8">Probable membrane transporter protein</fullName>
    </recommendedName>
</protein>
<keyword evidence="6 8" id="KW-1133">Transmembrane helix</keyword>
<feature type="transmembrane region" description="Helical" evidence="8">
    <location>
        <begin position="99"/>
        <end position="121"/>
    </location>
</feature>
<feature type="transmembrane region" description="Helical" evidence="8">
    <location>
        <begin position="7"/>
        <end position="28"/>
    </location>
</feature>
<reference evidence="9" key="1">
    <citation type="submission" date="2022-01" db="EMBL/GenBank/DDBJ databases">
        <title>Nocardioidaceae gen. sp. A5X3R13.</title>
        <authorList>
            <person name="Lopez Marin M.A."/>
            <person name="Uhlik O."/>
        </authorList>
    </citation>
    <scope>NUCLEOTIDE SEQUENCE</scope>
    <source>
        <strain evidence="9">A5X3R13</strain>
    </source>
</reference>
<evidence type="ECO:0000256" key="7">
    <source>
        <dbReference type="ARBA" id="ARBA00023136"/>
    </source>
</evidence>
<feature type="transmembrane region" description="Helical" evidence="8">
    <location>
        <begin position="34"/>
        <end position="53"/>
    </location>
</feature>
<feature type="transmembrane region" description="Helical" evidence="8">
    <location>
        <begin position="250"/>
        <end position="268"/>
    </location>
</feature>
<feature type="transmembrane region" description="Helical" evidence="8">
    <location>
        <begin position="199"/>
        <end position="216"/>
    </location>
</feature>
<keyword evidence="10" id="KW-1185">Reference proteome</keyword>
<dbReference type="KEGG" id="sgrg:L0C25_07220"/>
<comment type="similarity">
    <text evidence="2 8">Belongs to the 4-toluene sulfonate uptake permease (TSUP) (TC 2.A.102) family.</text>
</comment>
<dbReference type="GO" id="GO:0005886">
    <property type="term" value="C:plasma membrane"/>
    <property type="evidence" value="ECO:0007669"/>
    <property type="project" value="UniProtKB-SubCell"/>
</dbReference>
<feature type="transmembrane region" description="Helical" evidence="8">
    <location>
        <begin position="74"/>
        <end position="93"/>
    </location>
</feature>
<dbReference type="PANTHER" id="PTHR30269">
    <property type="entry name" value="TRANSMEMBRANE PROTEIN YFCA"/>
    <property type="match status" value="1"/>
</dbReference>
<dbReference type="RefSeq" id="WP_271635782.1">
    <property type="nucleotide sequence ID" value="NZ_CP094970.1"/>
</dbReference>
<dbReference type="EMBL" id="CP094970">
    <property type="protein sequence ID" value="UYM06858.1"/>
    <property type="molecule type" value="Genomic_DNA"/>
</dbReference>
<dbReference type="Proteomes" id="UP001164390">
    <property type="component" value="Chromosome"/>
</dbReference>
<evidence type="ECO:0000256" key="6">
    <source>
        <dbReference type="ARBA" id="ARBA00022989"/>
    </source>
</evidence>
<dbReference type="Pfam" id="PF01925">
    <property type="entry name" value="TauE"/>
    <property type="match status" value="1"/>
</dbReference>
<evidence type="ECO:0000256" key="8">
    <source>
        <dbReference type="RuleBase" id="RU363041"/>
    </source>
</evidence>
<evidence type="ECO:0000256" key="2">
    <source>
        <dbReference type="ARBA" id="ARBA00009142"/>
    </source>
</evidence>
<dbReference type="InterPro" id="IPR052017">
    <property type="entry name" value="TSUP"/>
</dbReference>
<sequence>MTPLEMILVAVAGLGAGIINTIVGSGTLITFPTLVAFGVPPVTATMSNALGLIPGGLTGSFGYRRELAGQRRRLIVLAPASFVGALTGAYLLLHLPEDAFVTIVPVLLAIALVLVVGQPYLQRRLAARREAAVAAGHVPATYADGTPKIGRGHVLATIAGIYLCGVYGGYFTAAQGILVVGVLGILVPDSLQRHNATKNVLSLVVNLVAGVTYLIVGWDRIDWTAVALIAGGSLCGGVVGARVGRRLPPTALRVCIVVLGLVAIYNLLRL</sequence>
<dbReference type="InterPro" id="IPR002781">
    <property type="entry name" value="TM_pro_TauE-like"/>
</dbReference>
<dbReference type="PANTHER" id="PTHR30269:SF0">
    <property type="entry name" value="MEMBRANE TRANSPORTER PROTEIN YFCA-RELATED"/>
    <property type="match status" value="1"/>
</dbReference>
<evidence type="ECO:0000256" key="1">
    <source>
        <dbReference type="ARBA" id="ARBA00004651"/>
    </source>
</evidence>
<proteinExistence type="inferred from homology"/>
<gene>
    <name evidence="9" type="ORF">L0C25_07220</name>
</gene>
<keyword evidence="5 8" id="KW-0812">Transmembrane</keyword>
<name>A0AA46TKM1_9ACTN</name>
<organism evidence="9 10">
    <name type="scientific">Solicola gregarius</name>
    <dbReference type="NCBI Taxonomy" id="2908642"/>
    <lineage>
        <taxon>Bacteria</taxon>
        <taxon>Bacillati</taxon>
        <taxon>Actinomycetota</taxon>
        <taxon>Actinomycetes</taxon>
        <taxon>Propionibacteriales</taxon>
        <taxon>Nocardioidaceae</taxon>
        <taxon>Solicola</taxon>
    </lineage>
</organism>
<feature type="transmembrane region" description="Helical" evidence="8">
    <location>
        <begin position="223"/>
        <end position="244"/>
    </location>
</feature>
<evidence type="ECO:0000313" key="10">
    <source>
        <dbReference type="Proteomes" id="UP001164390"/>
    </source>
</evidence>
<comment type="subcellular location">
    <subcellularLocation>
        <location evidence="1 8">Cell membrane</location>
        <topology evidence="1 8">Multi-pass membrane protein</topology>
    </subcellularLocation>
</comment>
<evidence type="ECO:0000313" key="9">
    <source>
        <dbReference type="EMBL" id="UYM06858.1"/>
    </source>
</evidence>
<feature type="transmembrane region" description="Helical" evidence="8">
    <location>
        <begin position="154"/>
        <end position="187"/>
    </location>
</feature>
<evidence type="ECO:0000256" key="5">
    <source>
        <dbReference type="ARBA" id="ARBA00022692"/>
    </source>
</evidence>
<dbReference type="AlphaFoldDB" id="A0AA46TKM1"/>
<keyword evidence="7 8" id="KW-0472">Membrane</keyword>